<dbReference type="GO" id="GO:0071949">
    <property type="term" value="F:FAD binding"/>
    <property type="evidence" value="ECO:0007669"/>
    <property type="project" value="InterPro"/>
</dbReference>
<evidence type="ECO:0000256" key="1">
    <source>
        <dbReference type="ARBA" id="ARBA00001974"/>
    </source>
</evidence>
<evidence type="ECO:0000256" key="6">
    <source>
        <dbReference type="PIRSR" id="PIRSR000189-1"/>
    </source>
</evidence>
<dbReference type="OrthoDB" id="2015447at2759"/>
<dbReference type="GO" id="GO:0019478">
    <property type="term" value="P:D-amino acid catabolic process"/>
    <property type="evidence" value="ECO:0007669"/>
    <property type="project" value="TreeGrafter"/>
</dbReference>
<feature type="binding site" evidence="6">
    <location>
        <position position="157"/>
    </location>
    <ligand>
        <name>FAD</name>
        <dbReference type="ChEBI" id="CHEBI:57692"/>
    </ligand>
</feature>
<dbReference type="Pfam" id="PF01266">
    <property type="entry name" value="DAO"/>
    <property type="match status" value="1"/>
</dbReference>
<evidence type="ECO:0000313" key="8">
    <source>
        <dbReference type="EMBL" id="KAG5759979.1"/>
    </source>
</evidence>
<keyword evidence="3" id="KW-0285">Flavoprotein</keyword>
<evidence type="ECO:0000256" key="2">
    <source>
        <dbReference type="ARBA" id="ARBA00006730"/>
    </source>
</evidence>
<proteinExistence type="inferred from homology"/>
<feature type="domain" description="FAD dependent oxidoreductase" evidence="7">
    <location>
        <begin position="3"/>
        <end position="314"/>
    </location>
</feature>
<dbReference type="GO" id="GO:0003884">
    <property type="term" value="F:D-amino-acid oxidase activity"/>
    <property type="evidence" value="ECO:0007669"/>
    <property type="project" value="InterPro"/>
</dbReference>
<organism evidence="8 9">
    <name type="scientific">Fusarium xylarioides</name>
    <dbReference type="NCBI Taxonomy" id="221167"/>
    <lineage>
        <taxon>Eukaryota</taxon>
        <taxon>Fungi</taxon>
        <taxon>Dikarya</taxon>
        <taxon>Ascomycota</taxon>
        <taxon>Pezizomycotina</taxon>
        <taxon>Sordariomycetes</taxon>
        <taxon>Hypocreomycetidae</taxon>
        <taxon>Hypocreales</taxon>
        <taxon>Nectriaceae</taxon>
        <taxon>Fusarium</taxon>
        <taxon>Fusarium fujikuroi species complex</taxon>
    </lineage>
</organism>
<accession>A0A9P7HIH5</accession>
<evidence type="ECO:0000256" key="5">
    <source>
        <dbReference type="ARBA" id="ARBA00023002"/>
    </source>
</evidence>
<evidence type="ECO:0000256" key="3">
    <source>
        <dbReference type="ARBA" id="ARBA00022630"/>
    </source>
</evidence>
<dbReference type="Proteomes" id="UP000750502">
    <property type="component" value="Unassembled WGS sequence"/>
</dbReference>
<dbReference type="Gene3D" id="3.40.50.720">
    <property type="entry name" value="NAD(P)-binding Rossmann-like Domain"/>
    <property type="match status" value="1"/>
</dbReference>
<dbReference type="PANTHER" id="PTHR11530">
    <property type="entry name" value="D-AMINO ACID OXIDASE"/>
    <property type="match status" value="1"/>
</dbReference>
<gene>
    <name evidence="8" type="ORF">H9Q72_011909</name>
</gene>
<feature type="binding site" evidence="6">
    <location>
        <position position="278"/>
    </location>
    <ligand>
        <name>D-dopa</name>
        <dbReference type="ChEBI" id="CHEBI:149689"/>
    </ligand>
</feature>
<comment type="similarity">
    <text evidence="2">Belongs to the DAMOX/DASOX family.</text>
</comment>
<name>A0A9P7HIH5_9HYPO</name>
<reference evidence="8" key="2">
    <citation type="submission" date="2020-10" db="EMBL/GenBank/DDBJ databases">
        <authorList>
            <person name="Peck L.D."/>
            <person name="Nowell R.W."/>
            <person name="Flood J."/>
            <person name="Ryan M.J."/>
            <person name="Barraclough T.G."/>
        </authorList>
    </citation>
    <scope>NUCLEOTIDE SEQUENCE</scope>
    <source>
        <strain evidence="8">IMI 127659i</strain>
    </source>
</reference>
<protein>
    <recommendedName>
        <fullName evidence="7">FAD dependent oxidoreductase domain-containing protein</fullName>
    </recommendedName>
</protein>
<reference evidence="8" key="1">
    <citation type="journal article" date="2020" name="bioRxiv">
        <title>Historical genomics reveals the evolutionary mechanisms behind multiple outbreaks of the host-specific coffee wilt pathogen Fusarium xylarioides.</title>
        <authorList>
            <person name="Peck D."/>
            <person name="Nowell R.W."/>
            <person name="Flood J."/>
            <person name="Ryan M.J."/>
            <person name="Barraclough T.G."/>
        </authorList>
    </citation>
    <scope>NUCLEOTIDE SEQUENCE</scope>
    <source>
        <strain evidence="8">IMI 127659i</strain>
    </source>
</reference>
<keyword evidence="9" id="KW-1185">Reference proteome</keyword>
<dbReference type="InterPro" id="IPR023209">
    <property type="entry name" value="DAO"/>
</dbReference>
<dbReference type="SUPFAM" id="SSF54373">
    <property type="entry name" value="FAD-linked reductases, C-terminal domain"/>
    <property type="match status" value="1"/>
</dbReference>
<keyword evidence="4 6" id="KW-0274">FAD</keyword>
<dbReference type="SUPFAM" id="SSF51971">
    <property type="entry name" value="Nucleotide-binding domain"/>
    <property type="match status" value="1"/>
</dbReference>
<dbReference type="InterPro" id="IPR006076">
    <property type="entry name" value="FAD-dep_OxRdtase"/>
</dbReference>
<dbReference type="PIRSF" id="PIRSF000189">
    <property type="entry name" value="D-aa_oxidase"/>
    <property type="match status" value="1"/>
</dbReference>
<evidence type="ECO:0000256" key="4">
    <source>
        <dbReference type="ARBA" id="ARBA00022827"/>
    </source>
</evidence>
<evidence type="ECO:0000313" key="9">
    <source>
        <dbReference type="Proteomes" id="UP000750502"/>
    </source>
</evidence>
<evidence type="ECO:0000259" key="7">
    <source>
        <dbReference type="Pfam" id="PF01266"/>
    </source>
</evidence>
<dbReference type="GO" id="GO:0005737">
    <property type="term" value="C:cytoplasm"/>
    <property type="evidence" value="ECO:0007669"/>
    <property type="project" value="TreeGrafter"/>
</dbReference>
<keyword evidence="5" id="KW-0560">Oxidoreductase</keyword>
<dbReference type="AlphaFoldDB" id="A0A9P7HIH5"/>
<comment type="cofactor">
    <cofactor evidence="1 6">
        <name>FAD</name>
        <dbReference type="ChEBI" id="CHEBI:57692"/>
    </cofactor>
</comment>
<sequence>MEVGIIGSGIIGLTSALALVDAGYSVTIVARDLPGDDSSQQWASPWAGAGILPHPDYKGQDLQTESFRFYWALAHRDPTSGVQVVDVTEYYDDRDDDSTIWYKQMVPKYRRLPSEDLPANAKIEIKYQSMAVNPAVFLPWIKAVLDKKGVRFISAEVKSIEEARSILGTKIIVNASGLGAFHLGNDNKVVAVRGQTMLVESDSHEMVMFQGSHYTYQIPRMYSGGVIVGGVSQPGNMDQKVDPAVRSDILRRMKLVANDLYQDVDLNKHVMKDLVGFRPSREGGYRLEREDDVIHAYGFNTLGYTYSYGVALKVRDLVRAAIEEGAVRSKLWSFR</sequence>
<dbReference type="Gene3D" id="3.30.9.10">
    <property type="entry name" value="D-Amino Acid Oxidase, subunit A, domain 2"/>
    <property type="match status" value="1"/>
</dbReference>
<dbReference type="PANTHER" id="PTHR11530:SF11">
    <property type="entry name" value="D-ASPARTATE OXIDASE"/>
    <property type="match status" value="1"/>
</dbReference>
<feature type="binding site" evidence="6">
    <location>
        <position position="216"/>
    </location>
    <ligand>
        <name>D-dopa</name>
        <dbReference type="ChEBI" id="CHEBI:149689"/>
    </ligand>
</feature>
<dbReference type="EMBL" id="JADFTT010000591">
    <property type="protein sequence ID" value="KAG5759979.1"/>
    <property type="molecule type" value="Genomic_DNA"/>
</dbReference>
<comment type="caution">
    <text evidence="8">The sequence shown here is derived from an EMBL/GenBank/DDBJ whole genome shotgun (WGS) entry which is preliminary data.</text>
</comment>